<dbReference type="Pfam" id="PF14009">
    <property type="entry name" value="PADRE"/>
    <property type="match status" value="1"/>
</dbReference>
<proteinExistence type="predicted"/>
<feature type="compositionally biased region" description="Polar residues" evidence="1">
    <location>
        <begin position="183"/>
        <end position="192"/>
    </location>
</feature>
<feature type="region of interest" description="Disordered" evidence="1">
    <location>
        <begin position="53"/>
        <end position="77"/>
    </location>
</feature>
<accession>A0A444ZV28</accession>
<evidence type="ECO:0000313" key="2">
    <source>
        <dbReference type="EMBL" id="RYR18073.1"/>
    </source>
</evidence>
<dbReference type="PANTHER" id="PTHR33413:SF4">
    <property type="entry name" value="D-RIBOSE-BINDING PERIPLASMIC PROTEIN"/>
    <property type="match status" value="1"/>
</dbReference>
<keyword evidence="3" id="KW-1185">Reference proteome</keyword>
<comment type="caution">
    <text evidence="2">The sequence shown here is derived from an EMBL/GenBank/DDBJ whole genome shotgun (WGS) entry which is preliminary data.</text>
</comment>
<evidence type="ECO:0000256" key="1">
    <source>
        <dbReference type="SAM" id="MobiDB-lite"/>
    </source>
</evidence>
<dbReference type="OrthoDB" id="747498at2759"/>
<feature type="compositionally biased region" description="Polar residues" evidence="1">
    <location>
        <begin position="148"/>
        <end position="157"/>
    </location>
</feature>
<feature type="region of interest" description="Disordered" evidence="1">
    <location>
        <begin position="127"/>
        <end position="192"/>
    </location>
</feature>
<evidence type="ECO:0000313" key="3">
    <source>
        <dbReference type="Proteomes" id="UP000289738"/>
    </source>
</evidence>
<sequence length="192" mass="21574">MGNCQAVDAAALVIQHPNGKMERLYWPVSATEVMRNNPGHYVSLIIPLPVAEEAQHQQQKNKNHIEDDDNNNNNNKNSTLLVTHVKLLRPNEILTLGHAYRLITTQDVVKVLRARKLAKLRKPLEKTSEMVQTVHHDKKSSVGENEENLNTGSTYQTARAERQKLRAAPVNPPASKMKPWRPSLQSISEAGI</sequence>
<gene>
    <name evidence="2" type="ORF">Ahy_B03g062699</name>
</gene>
<dbReference type="InterPro" id="IPR025322">
    <property type="entry name" value="PADRE_dom"/>
</dbReference>
<dbReference type="AlphaFoldDB" id="A0A444ZV28"/>
<dbReference type="Gramene" id="arahy.Tifrunner.gnm2.ann2.Ah13g543500.1">
    <property type="protein sequence ID" value="arahy.Tifrunner.gnm2.ann2.Ah13g543500.1-CDS"/>
    <property type="gene ID" value="arahy.Tifrunner.gnm2.ann2.Ah13g543500"/>
</dbReference>
<dbReference type="PANTHER" id="PTHR33413">
    <property type="entry name" value="EXPRESSED PROTEIN"/>
    <property type="match status" value="1"/>
</dbReference>
<dbReference type="EMBL" id="SDMP01000013">
    <property type="protein sequence ID" value="RYR18073.1"/>
    <property type="molecule type" value="Genomic_DNA"/>
</dbReference>
<protein>
    <recommendedName>
        <fullName evidence="4">DUF4228 domain-containing protein</fullName>
    </recommendedName>
</protein>
<reference evidence="2 3" key="1">
    <citation type="submission" date="2019-01" db="EMBL/GenBank/DDBJ databases">
        <title>Sequencing of cultivated peanut Arachis hypogaea provides insights into genome evolution and oil improvement.</title>
        <authorList>
            <person name="Chen X."/>
        </authorList>
    </citation>
    <scope>NUCLEOTIDE SEQUENCE [LARGE SCALE GENOMIC DNA]</scope>
    <source>
        <strain evidence="3">cv. Fuhuasheng</strain>
        <tissue evidence="2">Leaves</tissue>
    </source>
</reference>
<dbReference type="STRING" id="3818.A0A444ZV28"/>
<evidence type="ECO:0008006" key="4">
    <source>
        <dbReference type="Google" id="ProtNLM"/>
    </source>
</evidence>
<name>A0A444ZV28_ARAHY</name>
<dbReference type="Proteomes" id="UP000289738">
    <property type="component" value="Chromosome B03"/>
</dbReference>
<organism evidence="2 3">
    <name type="scientific">Arachis hypogaea</name>
    <name type="common">Peanut</name>
    <dbReference type="NCBI Taxonomy" id="3818"/>
    <lineage>
        <taxon>Eukaryota</taxon>
        <taxon>Viridiplantae</taxon>
        <taxon>Streptophyta</taxon>
        <taxon>Embryophyta</taxon>
        <taxon>Tracheophyta</taxon>
        <taxon>Spermatophyta</taxon>
        <taxon>Magnoliopsida</taxon>
        <taxon>eudicotyledons</taxon>
        <taxon>Gunneridae</taxon>
        <taxon>Pentapetalae</taxon>
        <taxon>rosids</taxon>
        <taxon>fabids</taxon>
        <taxon>Fabales</taxon>
        <taxon>Fabaceae</taxon>
        <taxon>Papilionoideae</taxon>
        <taxon>50 kb inversion clade</taxon>
        <taxon>dalbergioids sensu lato</taxon>
        <taxon>Dalbergieae</taxon>
        <taxon>Pterocarpus clade</taxon>
        <taxon>Arachis</taxon>
    </lineage>
</organism>